<dbReference type="Proteomes" id="UP000827768">
    <property type="component" value="Segment"/>
</dbReference>
<dbReference type="EMBL" id="OK040790">
    <property type="protein sequence ID" value="UDL16033.1"/>
    <property type="molecule type" value="Genomic_DNA"/>
</dbReference>
<keyword evidence="2" id="KW-1185">Reference proteome</keyword>
<name>A0AAE8Y8J4_9CAUD</name>
<dbReference type="RefSeq" id="YP_010755273.1">
    <property type="nucleotide sequence ID" value="NC_073468.1"/>
</dbReference>
<evidence type="ECO:0000313" key="2">
    <source>
        <dbReference type="Proteomes" id="UP000827768"/>
    </source>
</evidence>
<evidence type="ECO:0000313" key="1">
    <source>
        <dbReference type="EMBL" id="UDL16033.1"/>
    </source>
</evidence>
<accession>A0AAE8Y8J4</accession>
<gene>
    <name evidence="1" type="primary">283</name>
    <name evidence="1" type="ORF">SEA_PUMPERNICKEL_283</name>
</gene>
<proteinExistence type="predicted"/>
<protein>
    <submittedName>
        <fullName evidence="1">Uncharacterized protein</fullName>
    </submittedName>
</protein>
<dbReference type="GeneID" id="80019924"/>
<reference evidence="1" key="1">
    <citation type="submission" date="2021-09" db="EMBL/GenBank/DDBJ databases">
        <authorList>
            <person name="Andersen S.H."/>
            <person name="Beall E.A."/>
            <person name="Cappelle B."/>
            <person name="Falteisek K.J."/>
            <person name="Fenske B.A."/>
            <person name="Gansluckner N.W."/>
            <person name="Gilbertson S.M."/>
            <person name="Krings K.J."/>
            <person name="Mobeck M."/>
            <person name="Odeku J.O."/>
            <person name="Poncelet M.E."/>
            <person name="Rohr J.R."/>
            <person name="Rolands L."/>
            <person name="Whipple C.D."/>
            <person name="Whipple E.M."/>
            <person name="Spring A.M."/>
            <person name="Klyczek K."/>
            <person name="Garlena R.A."/>
            <person name="Russell D.A."/>
            <person name="Pope W.H."/>
            <person name="Jacobs-Sera D."/>
            <person name="Hatfull G.F."/>
        </authorList>
    </citation>
    <scope>NUCLEOTIDE SEQUENCE</scope>
</reference>
<dbReference type="KEGG" id="vg:80019924"/>
<sequence>MIDKVIALTADDPWGAMTKETATKILSDARAGVRGQPDKRICVCGHAAIGHTDYAPVDSATHNSLRETGTKACTPGRGYCECDNFREVATVSDVRLFRHSTRSSNEGHALRLGAVSAAEKNKVVKWSTTLKCYFCPEDEGYMRDGVVLIPLALDRYGREVHRATKYNAMSCAKHRTALAEASARREVDFGA</sequence>
<organism evidence="1 2">
    <name type="scientific">Microbacterium phage Pumpernickel</name>
    <dbReference type="NCBI Taxonomy" id="2885983"/>
    <lineage>
        <taxon>Viruses</taxon>
        <taxon>Duplodnaviria</taxon>
        <taxon>Heunggongvirae</taxon>
        <taxon>Uroviricota</taxon>
        <taxon>Caudoviricetes</taxon>
        <taxon>Pumpernickelvirus</taxon>
        <taxon>Pumpernickelvirus pumpernickel</taxon>
    </lineage>
</organism>